<feature type="transmembrane region" description="Helical" evidence="1">
    <location>
        <begin position="108"/>
        <end position="130"/>
    </location>
</feature>
<feature type="transmembrane region" description="Helical" evidence="1">
    <location>
        <begin position="136"/>
        <end position="157"/>
    </location>
</feature>
<sequence length="198" mass="20064">MPSNTRPLPRIARASRIAPVRRADARSATNAAGGMRIDRIAEFLCGAAFSAFGLSFACGARGFDIGSGAQLGPFYLPVLAGLLIALAGNLVILMSLSPWRSGGGPARGTAATLLAILAILGSSLGFASALGGLSAVGVPTVGLPAGIYLTVFTAWLATGEGRPRRLAALAAALAFGSWMGFAVALDVPLPLWPTFLQG</sequence>
<gene>
    <name evidence="3" type="ORF">var041</name>
</gene>
<feature type="transmembrane region" description="Helical" evidence="1">
    <location>
        <begin position="43"/>
        <end position="62"/>
    </location>
</feature>
<dbReference type="EMBL" id="JN646852">
    <property type="protein sequence ID" value="AER23920.1"/>
    <property type="molecule type" value="Genomic_DNA"/>
</dbReference>
<organism evidence="3">
    <name type="scientific">Variovorax sp. HH01</name>
    <dbReference type="NCBI Taxonomy" id="1084736"/>
    <lineage>
        <taxon>Bacteria</taxon>
        <taxon>Pseudomonadati</taxon>
        <taxon>Pseudomonadota</taxon>
        <taxon>Betaproteobacteria</taxon>
        <taxon>Burkholderiales</taxon>
        <taxon>Comamonadaceae</taxon>
        <taxon>Variovorax</taxon>
    </lineage>
</organism>
<evidence type="ECO:0000313" key="3">
    <source>
        <dbReference type="EMBL" id="AER23920.1"/>
    </source>
</evidence>
<evidence type="ECO:0000259" key="2">
    <source>
        <dbReference type="Pfam" id="PF07331"/>
    </source>
</evidence>
<protein>
    <recommendedName>
        <fullName evidence="2">DUF1468 domain-containing protein</fullName>
    </recommendedName>
</protein>
<accession>I3PCL3</accession>
<dbReference type="AlphaFoldDB" id="I3PCL3"/>
<dbReference type="Pfam" id="PF07331">
    <property type="entry name" value="TctB"/>
    <property type="match status" value="1"/>
</dbReference>
<keyword evidence="1" id="KW-1133">Transmembrane helix</keyword>
<feature type="transmembrane region" description="Helical" evidence="1">
    <location>
        <begin position="166"/>
        <end position="185"/>
    </location>
</feature>
<reference evidence="3" key="1">
    <citation type="submission" date="2011-09" db="EMBL/GenBank/DDBJ databases">
        <title>A novel amdA gene encoded by the newly isolated Variovorax sp. HH01 strain defines a novel class of cofactor-less aryl malonic acid decarboxylase.</title>
        <authorList>
            <person name="Horn S."/>
            <person name="Maimanakos J."/>
            <person name="Streit W.R."/>
        </authorList>
    </citation>
    <scope>NUCLEOTIDE SEQUENCE</scope>
    <source>
        <strain evidence="3">HH01</strain>
    </source>
</reference>
<feature type="transmembrane region" description="Helical" evidence="1">
    <location>
        <begin position="74"/>
        <end position="96"/>
    </location>
</feature>
<proteinExistence type="predicted"/>
<keyword evidence="1" id="KW-0812">Transmembrane</keyword>
<dbReference type="InterPro" id="IPR009936">
    <property type="entry name" value="DUF1468"/>
</dbReference>
<feature type="domain" description="DUF1468" evidence="2">
    <location>
        <begin position="45"/>
        <end position="190"/>
    </location>
</feature>
<keyword evidence="1" id="KW-0472">Membrane</keyword>
<evidence type="ECO:0000256" key="1">
    <source>
        <dbReference type="SAM" id="Phobius"/>
    </source>
</evidence>
<name>I3PCL3_9BURK</name>